<feature type="domain" description="Rubrerythrin diiron-binding" evidence="1">
    <location>
        <begin position="4"/>
        <end position="137"/>
    </location>
</feature>
<organism evidence="2 3">
    <name type="scientific">Sinanaerobacter chloroacetimidivorans</name>
    <dbReference type="NCBI Taxonomy" id="2818044"/>
    <lineage>
        <taxon>Bacteria</taxon>
        <taxon>Bacillati</taxon>
        <taxon>Bacillota</taxon>
        <taxon>Clostridia</taxon>
        <taxon>Peptostreptococcales</taxon>
        <taxon>Anaerovoracaceae</taxon>
        <taxon>Sinanaerobacter</taxon>
    </lineage>
</organism>
<dbReference type="AlphaFoldDB" id="A0A8J8B1Y6"/>
<dbReference type="Pfam" id="PF02915">
    <property type="entry name" value="Rubrerythrin"/>
    <property type="match status" value="1"/>
</dbReference>
<name>A0A8J8B1Y6_9FIRM</name>
<dbReference type="GO" id="GO:0016491">
    <property type="term" value="F:oxidoreductase activity"/>
    <property type="evidence" value="ECO:0007669"/>
    <property type="project" value="InterPro"/>
</dbReference>
<reference evidence="2" key="1">
    <citation type="submission" date="2021-04" db="EMBL/GenBank/DDBJ databases">
        <title>Sinoanaerobacter chloroacetimidivorans sp. nov., an obligate anaerobic bacterium isolated from anaerobic sludge.</title>
        <authorList>
            <person name="Bao Y."/>
        </authorList>
    </citation>
    <scope>NUCLEOTIDE SEQUENCE</scope>
    <source>
        <strain evidence="2">BAD-6</strain>
    </source>
</reference>
<dbReference type="InterPro" id="IPR003251">
    <property type="entry name" value="Rr_diiron-bd_dom"/>
</dbReference>
<keyword evidence="3" id="KW-1185">Reference proteome</keyword>
<dbReference type="InterPro" id="IPR009078">
    <property type="entry name" value="Ferritin-like_SF"/>
</dbReference>
<reference evidence="2" key="2">
    <citation type="submission" date="2021-04" db="EMBL/GenBank/DDBJ databases">
        <authorList>
            <person name="Liu J."/>
        </authorList>
    </citation>
    <scope>NUCLEOTIDE SEQUENCE</scope>
    <source>
        <strain evidence="2">BAD-6</strain>
    </source>
</reference>
<dbReference type="PANTHER" id="PTHR33531:SF7">
    <property type="entry name" value="HYPOTHETICAL MEMBRANE PROTEIN, CONSERVED"/>
    <property type="match status" value="1"/>
</dbReference>
<dbReference type="Proteomes" id="UP000675664">
    <property type="component" value="Unassembled WGS sequence"/>
</dbReference>
<comment type="caution">
    <text evidence="2">The sequence shown here is derived from an EMBL/GenBank/DDBJ whole genome shotgun (WGS) entry which is preliminary data.</text>
</comment>
<dbReference type="PANTHER" id="PTHR33531">
    <property type="entry name" value="RUBRERYTHRIN SUBFAMILY"/>
    <property type="match status" value="1"/>
</dbReference>
<dbReference type="SUPFAM" id="SSF47240">
    <property type="entry name" value="Ferritin-like"/>
    <property type="match status" value="1"/>
</dbReference>
<accession>A0A8J8B1Y6</accession>
<dbReference type="RefSeq" id="WP_227018865.1">
    <property type="nucleotide sequence ID" value="NZ_JAGSND010000008.1"/>
</dbReference>
<dbReference type="Gene3D" id="1.20.1260.10">
    <property type="match status" value="1"/>
</dbReference>
<proteinExistence type="predicted"/>
<gene>
    <name evidence="2" type="ORF">KCX82_12660</name>
</gene>
<evidence type="ECO:0000313" key="3">
    <source>
        <dbReference type="Proteomes" id="UP000675664"/>
    </source>
</evidence>
<evidence type="ECO:0000313" key="2">
    <source>
        <dbReference type="EMBL" id="MBR0598734.1"/>
    </source>
</evidence>
<dbReference type="CDD" id="cd01045">
    <property type="entry name" value="Ferritin_like_AB"/>
    <property type="match status" value="1"/>
</dbReference>
<dbReference type="EMBL" id="JAGSND010000008">
    <property type="protein sequence ID" value="MBR0598734.1"/>
    <property type="molecule type" value="Genomic_DNA"/>
</dbReference>
<dbReference type="GO" id="GO:0046872">
    <property type="term" value="F:metal ion binding"/>
    <property type="evidence" value="ECO:0007669"/>
    <property type="project" value="InterPro"/>
</dbReference>
<dbReference type="InterPro" id="IPR012347">
    <property type="entry name" value="Ferritin-like"/>
</dbReference>
<evidence type="ECO:0000259" key="1">
    <source>
        <dbReference type="Pfam" id="PF02915"/>
    </source>
</evidence>
<sequence length="159" mass="18737">MTGLDFAIKMELDGEKYYLEQAEKNQSNRLNTVFKMLAAEEKNHAELLKNKAENLPYVLYNTYSEYKNLFQEVGDYQNIIKDIPDALDLYQKSLKMEKESIALYRDFLAKASDDNDKELFQYIIEQEEDHVALLDNLTELLNRPNDWVESAEFGLRTEY</sequence>
<protein>
    <submittedName>
        <fullName evidence="2">Ferritin family protein</fullName>
    </submittedName>
</protein>